<dbReference type="GO" id="GO:0005886">
    <property type="term" value="C:plasma membrane"/>
    <property type="evidence" value="ECO:0007669"/>
    <property type="project" value="TreeGrafter"/>
</dbReference>
<protein>
    <recommendedName>
        <fullName evidence="12">SSD domain-containing protein</fullName>
    </recommendedName>
</protein>
<dbReference type="AlphaFoldDB" id="A0AAV2SJC2"/>
<dbReference type="Proteomes" id="UP001497623">
    <property type="component" value="Unassembled WGS sequence"/>
</dbReference>
<dbReference type="Pfam" id="PF12349">
    <property type="entry name" value="Sterol-sensing"/>
    <property type="match status" value="1"/>
</dbReference>
<comment type="caution">
    <text evidence="13">The sequence shown here is derived from an EMBL/GenBank/DDBJ whole genome shotgun (WGS) entry which is preliminary data.</text>
</comment>
<dbReference type="GO" id="GO:0015918">
    <property type="term" value="P:sterol transport"/>
    <property type="evidence" value="ECO:0007669"/>
    <property type="project" value="TreeGrafter"/>
</dbReference>
<keyword evidence="4 11" id="KW-0812">Transmembrane</keyword>
<feature type="non-terminal residue" evidence="13">
    <location>
        <position position="156"/>
    </location>
</feature>
<reference evidence="13 14" key="1">
    <citation type="submission" date="2024-05" db="EMBL/GenBank/DDBJ databases">
        <authorList>
            <person name="Wallberg A."/>
        </authorList>
    </citation>
    <scope>NUCLEOTIDE SEQUENCE [LARGE SCALE GENOMIC DNA]</scope>
</reference>
<gene>
    <name evidence="13" type="ORF">MNOR_LOCUS37503</name>
</gene>
<keyword evidence="14" id="KW-1185">Reference proteome</keyword>
<keyword evidence="3" id="KW-0813">Transport</keyword>
<evidence type="ECO:0000256" key="9">
    <source>
        <dbReference type="ARBA" id="ARBA00023157"/>
    </source>
</evidence>
<keyword evidence="8 11" id="KW-0472">Membrane</keyword>
<feature type="transmembrane region" description="Helical" evidence="11">
    <location>
        <begin position="19"/>
        <end position="41"/>
    </location>
</feature>
<evidence type="ECO:0000256" key="4">
    <source>
        <dbReference type="ARBA" id="ARBA00022692"/>
    </source>
</evidence>
<accession>A0AAV2SJC2</accession>
<dbReference type="InterPro" id="IPR053958">
    <property type="entry name" value="HMGCR/SNAP/NPC1-like_SSD"/>
</dbReference>
<evidence type="ECO:0000259" key="12">
    <source>
        <dbReference type="PROSITE" id="PS50156"/>
    </source>
</evidence>
<dbReference type="Gene3D" id="1.20.1640.10">
    <property type="entry name" value="Multidrug efflux transporter AcrB transmembrane domain"/>
    <property type="match status" value="1"/>
</dbReference>
<evidence type="ECO:0000256" key="10">
    <source>
        <dbReference type="ARBA" id="ARBA00023180"/>
    </source>
</evidence>
<keyword evidence="5" id="KW-0732">Signal</keyword>
<dbReference type="SUPFAM" id="SSF82866">
    <property type="entry name" value="Multidrug efflux transporter AcrB transmembrane domain"/>
    <property type="match status" value="1"/>
</dbReference>
<dbReference type="GO" id="GO:0015485">
    <property type="term" value="F:cholesterol binding"/>
    <property type="evidence" value="ECO:0007669"/>
    <property type="project" value="TreeGrafter"/>
</dbReference>
<dbReference type="InterPro" id="IPR000731">
    <property type="entry name" value="SSD"/>
</dbReference>
<organism evidence="13 14">
    <name type="scientific">Meganyctiphanes norvegica</name>
    <name type="common">Northern krill</name>
    <name type="synonym">Thysanopoda norvegica</name>
    <dbReference type="NCBI Taxonomy" id="48144"/>
    <lineage>
        <taxon>Eukaryota</taxon>
        <taxon>Metazoa</taxon>
        <taxon>Ecdysozoa</taxon>
        <taxon>Arthropoda</taxon>
        <taxon>Crustacea</taxon>
        <taxon>Multicrustacea</taxon>
        <taxon>Malacostraca</taxon>
        <taxon>Eumalacostraca</taxon>
        <taxon>Eucarida</taxon>
        <taxon>Euphausiacea</taxon>
        <taxon>Euphausiidae</taxon>
        <taxon>Meganyctiphanes</taxon>
    </lineage>
</organism>
<evidence type="ECO:0000313" key="13">
    <source>
        <dbReference type="EMBL" id="CAL4200157.1"/>
    </source>
</evidence>
<dbReference type="EMBL" id="CAXKWB010076161">
    <property type="protein sequence ID" value="CAL4200157.1"/>
    <property type="molecule type" value="Genomic_DNA"/>
</dbReference>
<dbReference type="PANTHER" id="PTHR45727">
    <property type="entry name" value="NPC INTRACELLULAR CHOLESTEROL TRANSPORTER 1"/>
    <property type="match status" value="1"/>
</dbReference>
<keyword evidence="9" id="KW-1015">Disulfide bond</keyword>
<comment type="subcellular location">
    <subcellularLocation>
        <location evidence="1">Endomembrane system</location>
        <topology evidence="1">Multi-pass membrane protein</topology>
    </subcellularLocation>
</comment>
<evidence type="ECO:0000256" key="1">
    <source>
        <dbReference type="ARBA" id="ARBA00004127"/>
    </source>
</evidence>
<evidence type="ECO:0000256" key="7">
    <source>
        <dbReference type="ARBA" id="ARBA00023098"/>
    </source>
</evidence>
<evidence type="ECO:0000313" key="14">
    <source>
        <dbReference type="Proteomes" id="UP001497623"/>
    </source>
</evidence>
<dbReference type="GO" id="GO:0006629">
    <property type="term" value="P:lipid metabolic process"/>
    <property type="evidence" value="ECO:0007669"/>
    <property type="project" value="UniProtKB-KW"/>
</dbReference>
<evidence type="ECO:0000256" key="3">
    <source>
        <dbReference type="ARBA" id="ARBA00022448"/>
    </source>
</evidence>
<evidence type="ECO:0000256" key="6">
    <source>
        <dbReference type="ARBA" id="ARBA00022989"/>
    </source>
</evidence>
<keyword evidence="6 11" id="KW-1133">Transmembrane helix</keyword>
<dbReference type="GO" id="GO:0042632">
    <property type="term" value="P:cholesterol homeostasis"/>
    <property type="evidence" value="ECO:0007669"/>
    <property type="project" value="TreeGrafter"/>
</dbReference>
<keyword evidence="10" id="KW-0325">Glycoprotein</keyword>
<keyword evidence="7" id="KW-0443">Lipid metabolism</keyword>
<evidence type="ECO:0000256" key="11">
    <source>
        <dbReference type="SAM" id="Phobius"/>
    </source>
</evidence>
<dbReference type="PROSITE" id="PS50156">
    <property type="entry name" value="SSD"/>
    <property type="match status" value="1"/>
</dbReference>
<feature type="non-terminal residue" evidence="13">
    <location>
        <position position="1"/>
    </location>
</feature>
<dbReference type="FunFam" id="1.20.1640.10:FF:000008">
    <property type="entry name" value="NPC intracellular cholesterol transporter 1"/>
    <property type="match status" value="1"/>
</dbReference>
<feature type="domain" description="SSD" evidence="12">
    <location>
        <begin position="1"/>
        <end position="148"/>
    </location>
</feature>
<evidence type="ECO:0000256" key="8">
    <source>
        <dbReference type="ARBA" id="ARBA00023136"/>
    </source>
</evidence>
<dbReference type="GO" id="GO:0012505">
    <property type="term" value="C:endomembrane system"/>
    <property type="evidence" value="ECO:0007669"/>
    <property type="project" value="UniProtKB-SubCell"/>
</dbReference>
<sequence>ALGEFNGCRRLLVDSKMTLGLGGVLIVLVSVSSSVGIYGYAGIPATLIIIEVIPFLVLAVGVDNMFILVQTYQRESRRPAESRSDHIGRVVGQVAPTILLSSCSEAACFFLGALSDMPAVHAFAMYAGLALAIDFLLQITCFVSLMALDARRQEVS</sequence>
<dbReference type="GO" id="GO:0030299">
    <property type="term" value="P:intestinal cholesterol absorption"/>
    <property type="evidence" value="ECO:0007669"/>
    <property type="project" value="TreeGrafter"/>
</dbReference>
<comment type="similarity">
    <text evidence="2">Belongs to the patched family.</text>
</comment>
<name>A0AAV2SJC2_MEGNR</name>
<proteinExistence type="inferred from homology"/>
<feature type="transmembrane region" description="Helical" evidence="11">
    <location>
        <begin position="90"/>
        <end position="114"/>
    </location>
</feature>
<feature type="transmembrane region" description="Helical" evidence="11">
    <location>
        <begin position="126"/>
        <end position="148"/>
    </location>
</feature>
<dbReference type="PANTHER" id="PTHR45727:SF2">
    <property type="entry name" value="NPC INTRACELLULAR CHOLESTEROL TRANSPORTER 1"/>
    <property type="match status" value="1"/>
</dbReference>
<evidence type="ECO:0000256" key="5">
    <source>
        <dbReference type="ARBA" id="ARBA00022729"/>
    </source>
</evidence>
<feature type="transmembrane region" description="Helical" evidence="11">
    <location>
        <begin position="47"/>
        <end position="69"/>
    </location>
</feature>
<evidence type="ECO:0000256" key="2">
    <source>
        <dbReference type="ARBA" id="ARBA00005585"/>
    </source>
</evidence>